<feature type="transmembrane region" description="Helical" evidence="1">
    <location>
        <begin position="21"/>
        <end position="45"/>
    </location>
</feature>
<keyword evidence="1" id="KW-1133">Transmembrane helix</keyword>
<evidence type="ECO:0000313" key="3">
    <source>
        <dbReference type="EMBL" id="QEN02652.1"/>
    </source>
</evidence>
<dbReference type="AlphaFoldDB" id="A0A5C1Q933"/>
<evidence type="ECO:0000313" key="2">
    <source>
        <dbReference type="EMBL" id="MET3602300.1"/>
    </source>
</evidence>
<dbReference type="OrthoDB" id="8780389at2"/>
<dbReference type="Pfam" id="PF07963">
    <property type="entry name" value="N_methyl"/>
    <property type="match status" value="1"/>
</dbReference>
<reference evidence="3 4" key="1">
    <citation type="submission" date="2019-02" db="EMBL/GenBank/DDBJ databases">
        <title>Complete Genome Sequence and Methylome Analysis of Sphaerotilus natans subsp. sulfidivorans D-507.</title>
        <authorList>
            <person name="Fomenkov A."/>
            <person name="Gridneva E."/>
            <person name="Smolyakov D."/>
            <person name="Dubinina G."/>
            <person name="Vincze T."/>
            <person name="Grabovich M."/>
            <person name="Roberts R.J."/>
        </authorList>
    </citation>
    <scope>NUCLEOTIDE SEQUENCE [LARGE SCALE GENOMIC DNA]</scope>
    <source>
        <strain evidence="3 4">D-507</strain>
    </source>
</reference>
<sequence>MSAGTSRPGQRPRRGHQAGLTLVELLVALLICAFITLAVVGVLGAGETSRRRTLDGGDTLQVGAHAMSQLDRMLRSAGSGYAQSASHLFGCRLHAVRSGTQILPRPAGSPLPAPFAAVSTGSSGVFRLAPALIAAGQTTPDLSGRASDVLILMSGQSGQSEMPMGFAGDASATTLNLDSTVGLSGGELLLIGDRQPAATGTAPCLISEVSASFDASAGRGSVPLAGTYYAATVDSAALTGFSVSATAHAIGHVGNGNPPLMQLVGVGDGGLLATYDLLQTSTPALQALADGVFALHARYGIDTDGDRVLDRWTTASGDYAIAALMDGSAAANARLRTIVAMRVGLVMRSARPDPDADEDKPPTDATLTLFADLGSSLSQTLSLTKAERLFRYRTLEITVPMRNLLMLQ</sequence>
<dbReference type="GO" id="GO:0043683">
    <property type="term" value="P:type IV pilus assembly"/>
    <property type="evidence" value="ECO:0007669"/>
    <property type="project" value="InterPro"/>
</dbReference>
<evidence type="ECO:0000256" key="1">
    <source>
        <dbReference type="SAM" id="Phobius"/>
    </source>
</evidence>
<organism evidence="3 4">
    <name type="scientific">Sphaerotilus sulfidivorans</name>
    <dbReference type="NCBI Taxonomy" id="639200"/>
    <lineage>
        <taxon>Bacteria</taxon>
        <taxon>Pseudomonadati</taxon>
        <taxon>Pseudomonadota</taxon>
        <taxon>Betaproteobacteria</taxon>
        <taxon>Burkholderiales</taxon>
        <taxon>Sphaerotilaceae</taxon>
        <taxon>Sphaerotilus</taxon>
    </lineage>
</organism>
<accession>A0A5C1Q933</accession>
<dbReference type="Pfam" id="PF16074">
    <property type="entry name" value="PilW"/>
    <property type="match status" value="1"/>
</dbReference>
<gene>
    <name evidence="2" type="ORF">ABIC99_000076</name>
    <name evidence="3" type="ORF">EWH46_11280</name>
</gene>
<keyword evidence="1" id="KW-0812">Transmembrane</keyword>
<name>A0A5C1Q933_9BURK</name>
<dbReference type="Proteomes" id="UP001549111">
    <property type="component" value="Unassembled WGS sequence"/>
</dbReference>
<dbReference type="Proteomes" id="UP000323522">
    <property type="component" value="Chromosome"/>
</dbReference>
<dbReference type="EMBL" id="JBEPLS010000001">
    <property type="protein sequence ID" value="MET3602300.1"/>
    <property type="molecule type" value="Genomic_DNA"/>
</dbReference>
<dbReference type="KEGG" id="snn:EWH46_11280"/>
<dbReference type="InterPro" id="IPR032092">
    <property type="entry name" value="PilW"/>
</dbReference>
<evidence type="ECO:0000313" key="5">
    <source>
        <dbReference type="Proteomes" id="UP001549111"/>
    </source>
</evidence>
<proteinExistence type="predicted"/>
<keyword evidence="5" id="KW-1185">Reference proteome</keyword>
<dbReference type="RefSeq" id="WP_149505276.1">
    <property type="nucleotide sequence ID" value="NZ_CP035708.1"/>
</dbReference>
<dbReference type="EMBL" id="CP035708">
    <property type="protein sequence ID" value="QEN02652.1"/>
    <property type="molecule type" value="Genomic_DNA"/>
</dbReference>
<reference evidence="2 5" key="2">
    <citation type="submission" date="2024-06" db="EMBL/GenBank/DDBJ databases">
        <title>Genomic Encyclopedia of Type Strains, Phase IV (KMG-IV): sequencing the most valuable type-strain genomes for metagenomic binning, comparative biology and taxonomic classification.</title>
        <authorList>
            <person name="Goeker M."/>
        </authorList>
    </citation>
    <scope>NUCLEOTIDE SEQUENCE [LARGE SCALE GENOMIC DNA]</scope>
    <source>
        <strain evidence="2 5">D-501</strain>
    </source>
</reference>
<evidence type="ECO:0000313" key="4">
    <source>
        <dbReference type="Proteomes" id="UP000323522"/>
    </source>
</evidence>
<keyword evidence="1" id="KW-0472">Membrane</keyword>
<protein>
    <submittedName>
        <fullName evidence="2">Type IV pilus assembly protein PilW</fullName>
    </submittedName>
</protein>
<dbReference type="InterPro" id="IPR012902">
    <property type="entry name" value="N_methyl_site"/>
</dbReference>